<dbReference type="EMBL" id="LCTV02000002">
    <property type="protein sequence ID" value="PRQ76793.1"/>
    <property type="molecule type" value="Genomic_DNA"/>
</dbReference>
<dbReference type="Proteomes" id="UP000239560">
    <property type="component" value="Unassembled WGS sequence"/>
</dbReference>
<evidence type="ECO:0000313" key="2">
    <source>
        <dbReference type="EMBL" id="PRQ76793.1"/>
    </source>
</evidence>
<organism evidence="2 3">
    <name type="scientific">Rhodotorula toruloides</name>
    <name type="common">Yeast</name>
    <name type="synonym">Rhodosporidium toruloides</name>
    <dbReference type="NCBI Taxonomy" id="5286"/>
    <lineage>
        <taxon>Eukaryota</taxon>
        <taxon>Fungi</taxon>
        <taxon>Dikarya</taxon>
        <taxon>Basidiomycota</taxon>
        <taxon>Pucciniomycotina</taxon>
        <taxon>Microbotryomycetes</taxon>
        <taxon>Sporidiobolales</taxon>
        <taxon>Sporidiobolaceae</taxon>
        <taxon>Rhodotorula</taxon>
    </lineage>
</organism>
<protein>
    <submittedName>
        <fullName evidence="2">Proteophosphoglycan ppg4</fullName>
    </submittedName>
</protein>
<sequence>MVLGPPLHRLVAFFRSDRSPSLSLLTLTCAPALPLFAQKLDRMSAQEPKCCVCGTATTKRCQPCSTNGISLFFCTPEHQKLVWKHHKQVCGPKAHPLLYPFLSQTEVDEIIAHAAILRDPSTPLHGVINDWLHGEDFATYVRSLRSARSDLPPTEQQHVMFTLRGALQMAKELLNARMELPWLQHSFWTHVAHFDTIVLQHIQRAEGVEMERVPDSLGWSACRHYGVTFLSLVTRRAEQGPSSVPDDLLYKSCDQYLDAIASQRSIDPVDVNKLLADLNAELQVVFKVEFAVMSGNSSGRGDMRCILPPSPISGNKGIVEGAKMLGCPSALAEHCFLTPHSCAPSRRAVLTSQSPHQIRLSSTAQHPVPAPATASRPVMSTPEPSKCCVCGGPTTKRCQACAKSGIDLFFCSPEHQKLVWKHHKQVCGPNAHPFCPPPLTDEELRDVATHARDSRPKNLERLPPQLLSLMQRQQSVTATGFSPIADLLERSVKAPPGSFETLLLPMLRDPAKVTDRQTRYLLLTKARAFLLAHLENFVGTSTGNIYEHTIWAQVARLAACTVGWLGEDRNEADMRRVSQINHQVLVLVTIAQIKHADDSAIPDTWVLRSFEQLVDLFANIKPFESAPVLDFVTNYYRSRIAPLADRTYIAVPKPGGRGLTLRTPLLRSLGCSCNTMRMHSSCLGLQLSARMLVAANGRPASRTSKPSPSANSLSLRQDRRERLRWLVTPLLRTILDSHTLPRRFYLPNSSSVLPLLDRQSQSACAKSGFDLFFCSPKHQRLVWASHRRLCGPDAAEVMPFGANLRRDQLWDLWKASHASGGQSEAFRITTHTMGALADTQYAQLTESVCATIYSGSALDASAEEEVTDVHSTPAGFASALLLDIKKYVPGSQDFASLQPLRNVVYHHASVLHALIGHKNAKERPPADKDSLIPAALSHLLNATLPFMSICRSDIPDFLTLLEKNVLGICTSTLKIECVYNEETDKVTEFICAFL</sequence>
<proteinExistence type="predicted"/>
<gene>
    <name evidence="2" type="ORF">AAT19DRAFT_12211</name>
</gene>
<name>A0A2T0AFL9_RHOTO</name>
<dbReference type="Gene3D" id="6.10.140.2220">
    <property type="match status" value="2"/>
</dbReference>
<evidence type="ECO:0000256" key="1">
    <source>
        <dbReference type="SAM" id="MobiDB-lite"/>
    </source>
</evidence>
<feature type="region of interest" description="Disordered" evidence="1">
    <location>
        <begin position="353"/>
        <end position="383"/>
    </location>
</feature>
<evidence type="ECO:0000313" key="3">
    <source>
        <dbReference type="Proteomes" id="UP000239560"/>
    </source>
</evidence>
<accession>A0A2T0AFL9</accession>
<reference evidence="2 3" key="1">
    <citation type="journal article" date="2018" name="Elife">
        <title>Functional genomics of lipid metabolism in the oleaginous yeast Rhodosporidium toruloides.</title>
        <authorList>
            <person name="Coradetti S.T."/>
            <person name="Pinel D."/>
            <person name="Geiselman G."/>
            <person name="Ito M."/>
            <person name="Mondo S."/>
            <person name="Reilly M.C."/>
            <person name="Cheng Y.F."/>
            <person name="Bauer S."/>
            <person name="Grigoriev I."/>
            <person name="Gladden J.M."/>
            <person name="Simmons B.A."/>
            <person name="Brem R."/>
            <person name="Arkin A.P."/>
            <person name="Skerker J.M."/>
        </authorList>
    </citation>
    <scope>NUCLEOTIDE SEQUENCE [LARGE SCALE GENOMIC DNA]</scope>
    <source>
        <strain evidence="2 3">NBRC 0880</strain>
    </source>
</reference>
<dbReference type="AlphaFoldDB" id="A0A2T0AFL9"/>
<comment type="caution">
    <text evidence="2">The sequence shown here is derived from an EMBL/GenBank/DDBJ whole genome shotgun (WGS) entry which is preliminary data.</text>
</comment>
<feature type="compositionally biased region" description="Polar residues" evidence="1">
    <location>
        <begin position="353"/>
        <end position="365"/>
    </location>
</feature>
<dbReference type="OrthoDB" id="10272611at2759"/>
<dbReference type="SUPFAM" id="SSF144232">
    <property type="entry name" value="HIT/MYND zinc finger-like"/>
    <property type="match status" value="2"/>
</dbReference>